<dbReference type="InterPro" id="IPR001240">
    <property type="entry name" value="PRAI_dom"/>
</dbReference>
<dbReference type="CDD" id="cd00405">
    <property type="entry name" value="PRAI"/>
    <property type="match status" value="1"/>
</dbReference>
<gene>
    <name evidence="9" type="primary">trpF</name>
    <name evidence="11" type="ORF">NS354_03805</name>
</gene>
<dbReference type="RefSeq" id="WP_058593278.1">
    <property type="nucleotide sequence ID" value="NZ_LDRK01000018.1"/>
</dbReference>
<evidence type="ECO:0000256" key="2">
    <source>
        <dbReference type="ARBA" id="ARBA00004664"/>
    </source>
</evidence>
<feature type="domain" description="N-(5'phosphoribosyl) anthranilate isomerase (PRAI)" evidence="10">
    <location>
        <begin position="3"/>
        <end position="202"/>
    </location>
</feature>
<dbReference type="Gene3D" id="3.20.20.70">
    <property type="entry name" value="Aldolase class I"/>
    <property type="match status" value="1"/>
</dbReference>
<comment type="pathway">
    <text evidence="2 9">Amino-acid biosynthesis; L-tryptophan biosynthesis; L-tryptophan from chorismate: step 3/5.</text>
</comment>
<comment type="caution">
    <text evidence="11">The sequence shown here is derived from an EMBL/GenBank/DDBJ whole genome shotgun (WGS) entry which is preliminary data.</text>
</comment>
<keyword evidence="6 9" id="KW-0822">Tryptophan biosynthesis</keyword>
<dbReference type="EMBL" id="LDRK01000018">
    <property type="protein sequence ID" value="KTR86539.1"/>
    <property type="molecule type" value="Genomic_DNA"/>
</dbReference>
<dbReference type="Pfam" id="PF00697">
    <property type="entry name" value="PRAI"/>
    <property type="match status" value="1"/>
</dbReference>
<dbReference type="SUPFAM" id="SSF51366">
    <property type="entry name" value="Ribulose-phoshate binding barrel"/>
    <property type="match status" value="1"/>
</dbReference>
<evidence type="ECO:0000313" key="12">
    <source>
        <dbReference type="Proteomes" id="UP000070810"/>
    </source>
</evidence>
<accession>A0A147EPS3</accession>
<evidence type="ECO:0000313" key="11">
    <source>
        <dbReference type="EMBL" id="KTR86539.1"/>
    </source>
</evidence>
<dbReference type="InterPro" id="IPR013785">
    <property type="entry name" value="Aldolase_TIM"/>
</dbReference>
<keyword evidence="8 9" id="KW-0413">Isomerase</keyword>
<evidence type="ECO:0000256" key="9">
    <source>
        <dbReference type="HAMAP-Rule" id="MF_00135"/>
    </source>
</evidence>
<evidence type="ECO:0000256" key="4">
    <source>
        <dbReference type="ARBA" id="ARBA00022272"/>
    </source>
</evidence>
<dbReference type="Proteomes" id="UP000070810">
    <property type="component" value="Unassembled WGS sequence"/>
</dbReference>
<dbReference type="InterPro" id="IPR011060">
    <property type="entry name" value="RibuloseP-bd_barrel"/>
</dbReference>
<keyword evidence="5 9" id="KW-0028">Amino-acid biosynthesis</keyword>
<keyword evidence="7 9" id="KW-0057">Aromatic amino acid biosynthesis</keyword>
<dbReference type="GO" id="GO:0000162">
    <property type="term" value="P:L-tryptophan biosynthetic process"/>
    <property type="evidence" value="ECO:0007669"/>
    <property type="project" value="UniProtKB-UniRule"/>
</dbReference>
<dbReference type="InterPro" id="IPR044643">
    <property type="entry name" value="TrpF_fam"/>
</dbReference>
<keyword evidence="12" id="KW-1185">Reference proteome</keyword>
<dbReference type="PANTHER" id="PTHR42894:SF1">
    <property type="entry name" value="N-(5'-PHOSPHORIBOSYL)ANTHRANILATE ISOMERASE"/>
    <property type="match status" value="1"/>
</dbReference>
<evidence type="ECO:0000256" key="8">
    <source>
        <dbReference type="ARBA" id="ARBA00023235"/>
    </source>
</evidence>
<dbReference type="GO" id="GO:0004640">
    <property type="term" value="F:phosphoribosylanthranilate isomerase activity"/>
    <property type="evidence" value="ECO:0007669"/>
    <property type="project" value="UniProtKB-UniRule"/>
</dbReference>
<reference evidence="11 12" key="1">
    <citation type="journal article" date="2016" name="Front. Microbiol.">
        <title>Genomic Resource of Rice Seed Associated Bacteria.</title>
        <authorList>
            <person name="Midha S."/>
            <person name="Bansal K."/>
            <person name="Sharma S."/>
            <person name="Kumar N."/>
            <person name="Patil P.P."/>
            <person name="Chaudhry V."/>
            <person name="Patil P.B."/>
        </authorList>
    </citation>
    <scope>NUCLEOTIDE SEQUENCE [LARGE SCALE GENOMIC DNA]</scope>
    <source>
        <strain evidence="11 12">NS354</strain>
    </source>
</reference>
<dbReference type="EC" id="5.3.1.24" evidence="3 9"/>
<dbReference type="PANTHER" id="PTHR42894">
    <property type="entry name" value="N-(5'-PHOSPHORIBOSYL)ANTHRANILATE ISOMERASE"/>
    <property type="match status" value="1"/>
</dbReference>
<name>A0A147EPS3_9MICO</name>
<protein>
    <recommendedName>
        <fullName evidence="4 9">N-(5'-phosphoribosyl)anthranilate isomerase</fullName>
        <shortName evidence="9">PRAI</shortName>
        <ecNumber evidence="3 9">5.3.1.24</ecNumber>
    </recommendedName>
</protein>
<evidence type="ECO:0000256" key="6">
    <source>
        <dbReference type="ARBA" id="ARBA00022822"/>
    </source>
</evidence>
<dbReference type="AlphaFoldDB" id="A0A147EPS3"/>
<dbReference type="OrthoDB" id="3243379at2"/>
<comment type="similarity">
    <text evidence="9">Belongs to the TrpF family.</text>
</comment>
<evidence type="ECO:0000259" key="10">
    <source>
        <dbReference type="Pfam" id="PF00697"/>
    </source>
</evidence>
<proteinExistence type="inferred from homology"/>
<evidence type="ECO:0000256" key="3">
    <source>
        <dbReference type="ARBA" id="ARBA00012572"/>
    </source>
</evidence>
<dbReference type="UniPathway" id="UPA00035">
    <property type="reaction ID" value="UER00042"/>
</dbReference>
<dbReference type="HAMAP" id="MF_00135">
    <property type="entry name" value="PRAI"/>
    <property type="match status" value="1"/>
</dbReference>
<sequence>MYVKICGLRDPAHAALAADLGANAVGVVMSLRSSRHATADEARAVISAARAVRPDVDAVLVVNTIGAEEAAALAHELGFDVLQLHGNYAAEDVAAARASLPRVWRATSLAHFPELRAGELGEERLLLDGAVPGSGATWDLTPLGADAELRARIGNEWLLAGGLDPENVAQAITLARPGGVDVSSGVERSPGQKDPDLISKFIGAARAASAPVEEGGRE</sequence>
<evidence type="ECO:0000256" key="5">
    <source>
        <dbReference type="ARBA" id="ARBA00022605"/>
    </source>
</evidence>
<dbReference type="PATRIC" id="fig|1079994.3.peg.797"/>
<evidence type="ECO:0000256" key="1">
    <source>
        <dbReference type="ARBA" id="ARBA00001164"/>
    </source>
</evidence>
<organism evidence="11 12">
    <name type="scientific">Leucobacter chromiiresistens</name>
    <dbReference type="NCBI Taxonomy" id="1079994"/>
    <lineage>
        <taxon>Bacteria</taxon>
        <taxon>Bacillati</taxon>
        <taxon>Actinomycetota</taxon>
        <taxon>Actinomycetes</taxon>
        <taxon>Micrococcales</taxon>
        <taxon>Microbacteriaceae</taxon>
        <taxon>Leucobacter</taxon>
    </lineage>
</organism>
<comment type="catalytic activity">
    <reaction evidence="1 9">
        <text>N-(5-phospho-beta-D-ribosyl)anthranilate = 1-(2-carboxyphenylamino)-1-deoxy-D-ribulose 5-phosphate</text>
        <dbReference type="Rhea" id="RHEA:21540"/>
        <dbReference type="ChEBI" id="CHEBI:18277"/>
        <dbReference type="ChEBI" id="CHEBI:58613"/>
        <dbReference type="EC" id="5.3.1.24"/>
    </reaction>
</comment>
<evidence type="ECO:0000256" key="7">
    <source>
        <dbReference type="ARBA" id="ARBA00023141"/>
    </source>
</evidence>